<name>A0A8C7ZPQ0_9TELE</name>
<evidence type="ECO:0000259" key="13">
    <source>
        <dbReference type="Pfam" id="PF08234"/>
    </source>
</evidence>
<dbReference type="PANTHER" id="PTHR14281:SF0">
    <property type="entry name" value="KINETOCHORE PROTEIN SPC25"/>
    <property type="match status" value="1"/>
</dbReference>
<keyword evidence="11" id="KW-0995">Kinetochore</keyword>
<dbReference type="Gene3D" id="6.10.250.1950">
    <property type="match status" value="1"/>
</dbReference>
<evidence type="ECO:0000256" key="3">
    <source>
        <dbReference type="ARBA" id="ARBA00013692"/>
    </source>
</evidence>
<evidence type="ECO:0000256" key="6">
    <source>
        <dbReference type="ARBA" id="ARBA00022776"/>
    </source>
</evidence>
<evidence type="ECO:0000256" key="8">
    <source>
        <dbReference type="ARBA" id="ARBA00023306"/>
    </source>
</evidence>
<keyword evidence="8 11" id="KW-0131">Cell cycle</keyword>
<dbReference type="GO" id="GO:0051301">
    <property type="term" value="P:cell division"/>
    <property type="evidence" value="ECO:0007669"/>
    <property type="project" value="UniProtKB-UniRule"/>
</dbReference>
<evidence type="ECO:0000313" key="14">
    <source>
        <dbReference type="Ensembl" id="ENSOSIP00000046317.1"/>
    </source>
</evidence>
<proteinExistence type="inferred from homology"/>
<protein>
    <recommendedName>
        <fullName evidence="3 11">Kinetochore protein SPC25</fullName>
    </recommendedName>
</protein>
<evidence type="ECO:0000256" key="9">
    <source>
        <dbReference type="ARBA" id="ARBA00023328"/>
    </source>
</evidence>
<dbReference type="InterPro" id="IPR045143">
    <property type="entry name" value="Spc25"/>
</dbReference>
<dbReference type="GO" id="GO:0005634">
    <property type="term" value="C:nucleus"/>
    <property type="evidence" value="ECO:0007669"/>
    <property type="project" value="UniProtKB-SubCell"/>
</dbReference>
<feature type="coiled-coil region" evidence="12">
    <location>
        <begin position="95"/>
        <end position="126"/>
    </location>
</feature>
<comment type="similarity">
    <text evidence="2 11">Belongs to the SPC25 family.</text>
</comment>
<comment type="function">
    <text evidence="10">Acts as a component of the essential kinetochore-associated NDC80 complex, which is required for chromosome segregation and spindle checkpoint activity. Required for kinetochore integrity and the organization of stable microtubule binding sites in the outer plate of the kinetochore. The NDC80 complex synergistically enhances the affinity of the SKA1 complex for microtubules and may allow the NDC80 complex to track depolymerizing microtubules.</text>
</comment>
<keyword evidence="11" id="KW-0539">Nucleus</keyword>
<dbReference type="GO" id="GO:0007059">
    <property type="term" value="P:chromosome segregation"/>
    <property type="evidence" value="ECO:0007669"/>
    <property type="project" value="InterPro"/>
</dbReference>
<evidence type="ECO:0000256" key="10">
    <source>
        <dbReference type="ARBA" id="ARBA00045419"/>
    </source>
</evidence>
<keyword evidence="5 11" id="KW-0132">Cell division</keyword>
<evidence type="ECO:0000256" key="11">
    <source>
        <dbReference type="RuleBase" id="RU367150"/>
    </source>
</evidence>
<organism evidence="14 15">
    <name type="scientific">Oryzias sinensis</name>
    <name type="common">Chinese medaka</name>
    <dbReference type="NCBI Taxonomy" id="183150"/>
    <lineage>
        <taxon>Eukaryota</taxon>
        <taxon>Metazoa</taxon>
        <taxon>Chordata</taxon>
        <taxon>Craniata</taxon>
        <taxon>Vertebrata</taxon>
        <taxon>Euteleostomi</taxon>
        <taxon>Actinopterygii</taxon>
        <taxon>Neopterygii</taxon>
        <taxon>Teleostei</taxon>
        <taxon>Neoteleostei</taxon>
        <taxon>Acanthomorphata</taxon>
        <taxon>Ovalentaria</taxon>
        <taxon>Atherinomorphae</taxon>
        <taxon>Beloniformes</taxon>
        <taxon>Adrianichthyidae</taxon>
        <taxon>Oryziinae</taxon>
        <taxon>Oryzias</taxon>
    </lineage>
</organism>
<keyword evidence="9 11" id="KW-0137">Centromere</keyword>
<keyword evidence="15" id="KW-1185">Reference proteome</keyword>
<dbReference type="GO" id="GO:0031262">
    <property type="term" value="C:Ndc80 complex"/>
    <property type="evidence" value="ECO:0007669"/>
    <property type="project" value="InterPro"/>
</dbReference>
<evidence type="ECO:0000256" key="4">
    <source>
        <dbReference type="ARBA" id="ARBA00022454"/>
    </source>
</evidence>
<keyword evidence="4 11" id="KW-0158">Chromosome</keyword>
<sequence>MISITDPNMSDRFTSEMEEIHSKHLKTYADIIDMTTELSLSHKQVVKSAVETCLKKCTDDEKLFETIKTFKKDLQQKTVALKEKQHAVSEMLSEIQEKDTEKEKIIQKIENLKEEQIKRKQIIESQYKANKTRLRNLQKARLVFQDHLGLEIRTILSKTQSAKGEKLQFVYRNINPSDPESAYVITMGIKENGSYQIVSSDPVLEGLPVLETRLQETNNLPAFLANVRKEFIGQDHYSAFRRLDAADHRQLLHKPRWKMAFLSLQSTEPPAILFFGINVHKIPCEGNNQTSAVLFLF</sequence>
<dbReference type="CDD" id="cd23784">
    <property type="entry name" value="RWD_Spc25"/>
    <property type="match status" value="1"/>
</dbReference>
<dbReference type="Ensembl" id="ENSOSIT00000048689.1">
    <property type="protein sequence ID" value="ENSOSIP00000046317.1"/>
    <property type="gene ID" value="ENSOSIG00000021948.1"/>
</dbReference>
<feature type="domain" description="Chromosome segregation protein Spc25 C-terminal" evidence="13">
    <location>
        <begin position="163"/>
        <end position="231"/>
    </location>
</feature>
<dbReference type="Proteomes" id="UP000694383">
    <property type="component" value="Unplaced"/>
</dbReference>
<keyword evidence="7 12" id="KW-0175">Coiled coil</keyword>
<dbReference type="GeneTree" id="ENSGT00390000002220"/>
<evidence type="ECO:0000256" key="7">
    <source>
        <dbReference type="ARBA" id="ARBA00023054"/>
    </source>
</evidence>
<dbReference type="InterPro" id="IPR013255">
    <property type="entry name" value="Spc25_C"/>
</dbReference>
<reference evidence="14" key="1">
    <citation type="submission" date="2025-08" db="UniProtKB">
        <authorList>
            <consortium name="Ensembl"/>
        </authorList>
    </citation>
    <scope>IDENTIFICATION</scope>
</reference>
<comment type="subunit">
    <text evidence="11">Component of the NDC80 complex.</text>
</comment>
<comment type="subcellular location">
    <subcellularLocation>
        <location evidence="1">Chromosome</location>
        <location evidence="1">Centromere</location>
    </subcellularLocation>
    <subcellularLocation>
        <location evidence="11">Nucleus</location>
    </subcellularLocation>
    <subcellularLocation>
        <location evidence="11">Chromosome</location>
        <location evidence="11">Centromere</location>
        <location evidence="11">Kinetochore</location>
    </subcellularLocation>
</comment>
<evidence type="ECO:0000256" key="12">
    <source>
        <dbReference type="SAM" id="Coils"/>
    </source>
</evidence>
<keyword evidence="6 11" id="KW-0498">Mitosis</keyword>
<evidence type="ECO:0000313" key="15">
    <source>
        <dbReference type="Proteomes" id="UP000694383"/>
    </source>
</evidence>
<evidence type="ECO:0000256" key="2">
    <source>
        <dbReference type="ARBA" id="ARBA00006379"/>
    </source>
</evidence>
<reference evidence="14" key="2">
    <citation type="submission" date="2025-09" db="UniProtKB">
        <authorList>
            <consortium name="Ensembl"/>
        </authorList>
    </citation>
    <scope>IDENTIFICATION</scope>
</reference>
<dbReference type="AlphaFoldDB" id="A0A8C7ZPQ0"/>
<evidence type="ECO:0000256" key="5">
    <source>
        <dbReference type="ARBA" id="ARBA00022618"/>
    </source>
</evidence>
<dbReference type="PANTHER" id="PTHR14281">
    <property type="entry name" value="KINETOCHORE PROTEIN SPC25-RELATED"/>
    <property type="match status" value="1"/>
</dbReference>
<dbReference type="Pfam" id="PF08234">
    <property type="entry name" value="Spindle_Spc25"/>
    <property type="match status" value="1"/>
</dbReference>
<accession>A0A8C7ZPQ0</accession>
<evidence type="ECO:0000256" key="1">
    <source>
        <dbReference type="ARBA" id="ARBA00004584"/>
    </source>
</evidence>